<accession>A0A6A6SGV4</accession>
<proteinExistence type="predicted"/>
<sequence length="197" mass="21688">MSWIVRYLFALALSGTLVQSSNLPEVPPGVFNVSAQLELQTTTSAVWDALTNFPAYASWNPFVRAAIVVTPLNASLDEQYPVENRRLFLRTQTPPLPLPVNSDTPDNPLNTQLAYENITHVQPDLLRLAWAYAATPPDVLAGERWQAISDLGNGRVLYESREVFHGALAPTLRDLYGAGLQESFDAQAQGLKLLLEG</sequence>
<keyword evidence="3" id="KW-1185">Reference proteome</keyword>
<dbReference type="EMBL" id="MU004799">
    <property type="protein sequence ID" value="KAF2646999.1"/>
    <property type="molecule type" value="Genomic_DNA"/>
</dbReference>
<dbReference type="InterPro" id="IPR023393">
    <property type="entry name" value="START-like_dom_sf"/>
</dbReference>
<dbReference type="Gene3D" id="3.30.530.20">
    <property type="match status" value="1"/>
</dbReference>
<dbReference type="AlphaFoldDB" id="A0A6A6SGV4"/>
<evidence type="ECO:0000256" key="1">
    <source>
        <dbReference type="SAM" id="SignalP"/>
    </source>
</evidence>
<dbReference type="Proteomes" id="UP000799324">
    <property type="component" value="Unassembled WGS sequence"/>
</dbReference>
<dbReference type="OrthoDB" id="509124at2759"/>
<feature type="signal peptide" evidence="1">
    <location>
        <begin position="1"/>
        <end position="20"/>
    </location>
</feature>
<gene>
    <name evidence="2" type="ORF">K491DRAFT_615478</name>
</gene>
<reference evidence="2" key="1">
    <citation type="journal article" date="2020" name="Stud. Mycol.">
        <title>101 Dothideomycetes genomes: a test case for predicting lifestyles and emergence of pathogens.</title>
        <authorList>
            <person name="Haridas S."/>
            <person name="Albert R."/>
            <person name="Binder M."/>
            <person name="Bloem J."/>
            <person name="Labutti K."/>
            <person name="Salamov A."/>
            <person name="Andreopoulos B."/>
            <person name="Baker S."/>
            <person name="Barry K."/>
            <person name="Bills G."/>
            <person name="Bluhm B."/>
            <person name="Cannon C."/>
            <person name="Castanera R."/>
            <person name="Culley D."/>
            <person name="Daum C."/>
            <person name="Ezra D."/>
            <person name="Gonzalez J."/>
            <person name="Henrissat B."/>
            <person name="Kuo A."/>
            <person name="Liang C."/>
            <person name="Lipzen A."/>
            <person name="Lutzoni F."/>
            <person name="Magnuson J."/>
            <person name="Mondo S."/>
            <person name="Nolan M."/>
            <person name="Ohm R."/>
            <person name="Pangilinan J."/>
            <person name="Park H.-J."/>
            <person name="Ramirez L."/>
            <person name="Alfaro M."/>
            <person name="Sun H."/>
            <person name="Tritt A."/>
            <person name="Yoshinaga Y."/>
            <person name="Zwiers L.-H."/>
            <person name="Turgeon B."/>
            <person name="Goodwin S."/>
            <person name="Spatafora J."/>
            <person name="Crous P."/>
            <person name="Grigoriev I."/>
        </authorList>
    </citation>
    <scope>NUCLEOTIDE SEQUENCE</scope>
    <source>
        <strain evidence="2">CBS 122681</strain>
    </source>
</reference>
<evidence type="ECO:0000313" key="3">
    <source>
        <dbReference type="Proteomes" id="UP000799324"/>
    </source>
</evidence>
<feature type="chain" id="PRO_5025401900" description="Coenzyme Q-binding protein COQ10 START domain-containing protein" evidence="1">
    <location>
        <begin position="21"/>
        <end position="197"/>
    </location>
</feature>
<name>A0A6A6SGV4_9PLEO</name>
<dbReference type="CDD" id="cd07822">
    <property type="entry name" value="SRPBCC_4"/>
    <property type="match status" value="1"/>
</dbReference>
<evidence type="ECO:0000313" key="2">
    <source>
        <dbReference type="EMBL" id="KAF2646999.1"/>
    </source>
</evidence>
<organism evidence="2 3">
    <name type="scientific">Lophiostoma macrostomum CBS 122681</name>
    <dbReference type="NCBI Taxonomy" id="1314788"/>
    <lineage>
        <taxon>Eukaryota</taxon>
        <taxon>Fungi</taxon>
        <taxon>Dikarya</taxon>
        <taxon>Ascomycota</taxon>
        <taxon>Pezizomycotina</taxon>
        <taxon>Dothideomycetes</taxon>
        <taxon>Pleosporomycetidae</taxon>
        <taxon>Pleosporales</taxon>
        <taxon>Lophiostomataceae</taxon>
        <taxon>Lophiostoma</taxon>
    </lineage>
</organism>
<dbReference type="SUPFAM" id="SSF55961">
    <property type="entry name" value="Bet v1-like"/>
    <property type="match status" value="1"/>
</dbReference>
<keyword evidence="1" id="KW-0732">Signal</keyword>
<protein>
    <recommendedName>
        <fullName evidence="4">Coenzyme Q-binding protein COQ10 START domain-containing protein</fullName>
    </recommendedName>
</protein>
<evidence type="ECO:0008006" key="4">
    <source>
        <dbReference type="Google" id="ProtNLM"/>
    </source>
</evidence>